<dbReference type="WBParaSite" id="EVEC_0000015001-mRNA-1">
    <property type="protein sequence ID" value="EVEC_0000015001-mRNA-1"/>
    <property type="gene ID" value="EVEC_0000015001"/>
</dbReference>
<sequence>MNRLREIKQAKGIEFRYLPSKENIVDLATRGCTLQELVKNQRWWKGPHWLSFVEEFWPKEMTYEDLESEEEWKQEHQIEVLNISKKHLWIKLSDFSSGGYITAMEQRTAEYLLVRLKQQQFFSGQITAVKKDKRDKLKDRLGLYLDNQILRCAGRYQSLQMPEDKKYPTLISHQGKPYALSRMPPLPTFEGNSCRPFEIIGLDYFGPVLVKRFIALRSQPRIIYSDNATQFRAANKTLAQLWNKLIVDQELCTYYANQGIIWRFITEYAPWQGVYYERTLIYEVVAIVNSRPLTYVYDEPTSPIIRPMDFLQLGGPTGLIPVGTFEDPDYILPQEGKELFNLYKGNLALTDAYWEVFKEEYLLSEENGKWGG</sequence>
<reference evidence="1 2" key="2">
    <citation type="submission" date="2018-10" db="EMBL/GenBank/DDBJ databases">
        <authorList>
            <consortium name="Pathogen Informatics"/>
        </authorList>
    </citation>
    <scope>NUCLEOTIDE SEQUENCE [LARGE SCALE GENOMIC DNA]</scope>
</reference>
<dbReference type="InterPro" id="IPR012337">
    <property type="entry name" value="RNaseH-like_sf"/>
</dbReference>
<dbReference type="PANTHER" id="PTHR47331">
    <property type="entry name" value="PHD-TYPE DOMAIN-CONTAINING PROTEIN"/>
    <property type="match status" value="1"/>
</dbReference>
<dbReference type="STRING" id="51028.A0A0N4USN7"/>
<dbReference type="Proteomes" id="UP000274131">
    <property type="component" value="Unassembled WGS sequence"/>
</dbReference>
<dbReference type="AlphaFoldDB" id="A0A0N4USN7"/>
<dbReference type="InterPro" id="IPR036397">
    <property type="entry name" value="RNaseH_sf"/>
</dbReference>
<dbReference type="SUPFAM" id="SSF53098">
    <property type="entry name" value="Ribonuclease H-like"/>
    <property type="match status" value="1"/>
</dbReference>
<dbReference type="OrthoDB" id="8019190at2759"/>
<reference evidence="3" key="1">
    <citation type="submission" date="2017-02" db="UniProtKB">
        <authorList>
            <consortium name="WormBaseParasite"/>
        </authorList>
    </citation>
    <scope>IDENTIFICATION</scope>
</reference>
<evidence type="ECO:0000313" key="1">
    <source>
        <dbReference type="EMBL" id="VDD84959.1"/>
    </source>
</evidence>
<evidence type="ECO:0000313" key="2">
    <source>
        <dbReference type="Proteomes" id="UP000274131"/>
    </source>
</evidence>
<proteinExistence type="predicted"/>
<dbReference type="EMBL" id="UXUI01000054">
    <property type="protein sequence ID" value="VDD84959.1"/>
    <property type="molecule type" value="Genomic_DNA"/>
</dbReference>
<dbReference type="Gene3D" id="3.30.420.10">
    <property type="entry name" value="Ribonuclease H-like superfamily/Ribonuclease H"/>
    <property type="match status" value="1"/>
</dbReference>
<gene>
    <name evidence="1" type="ORF">EVEC_LOCUS102</name>
</gene>
<dbReference type="GO" id="GO:0003676">
    <property type="term" value="F:nucleic acid binding"/>
    <property type="evidence" value="ECO:0007669"/>
    <property type="project" value="InterPro"/>
</dbReference>
<name>A0A0N4USN7_ENTVE</name>
<accession>A0A0N4USN7</accession>
<protein>
    <submittedName>
        <fullName evidence="3">Integrase catalytic domain-containing protein</fullName>
    </submittedName>
</protein>
<keyword evidence="2" id="KW-1185">Reference proteome</keyword>
<evidence type="ECO:0000313" key="3">
    <source>
        <dbReference type="WBParaSite" id="EVEC_0000015001-mRNA-1"/>
    </source>
</evidence>
<organism evidence="3">
    <name type="scientific">Enterobius vermicularis</name>
    <name type="common">Human pinworm</name>
    <dbReference type="NCBI Taxonomy" id="51028"/>
    <lineage>
        <taxon>Eukaryota</taxon>
        <taxon>Metazoa</taxon>
        <taxon>Ecdysozoa</taxon>
        <taxon>Nematoda</taxon>
        <taxon>Chromadorea</taxon>
        <taxon>Rhabditida</taxon>
        <taxon>Spirurina</taxon>
        <taxon>Oxyuridomorpha</taxon>
        <taxon>Oxyuroidea</taxon>
        <taxon>Oxyuridae</taxon>
        <taxon>Enterobius</taxon>
    </lineage>
</organism>